<evidence type="ECO:0000256" key="1">
    <source>
        <dbReference type="ARBA" id="ARBA00005655"/>
    </source>
</evidence>
<comment type="similarity">
    <text evidence="1 2">Belongs to the Luc7 family.</text>
</comment>
<sequence length="105" mass="12653">MISAAQLLDELMGRDRNLAPDEKRSNVRWDHESVCKYYLCGFCPAELFTNTRSDLEGYSQMFFPRQKRRGFFRESEQFQRSDLQVHVKKFMMKIYENSMRRVLVL</sequence>
<gene>
    <name evidence="3" type="primary">LUC7L3</name>
</gene>
<dbReference type="GO" id="GO:0005685">
    <property type="term" value="C:U1 snRNP"/>
    <property type="evidence" value="ECO:0007669"/>
    <property type="project" value="InterPro"/>
</dbReference>
<dbReference type="GeneTree" id="ENSGT00950000183213"/>
<keyword evidence="2" id="KW-0508">mRNA splicing</keyword>
<dbReference type="GO" id="GO:0003729">
    <property type="term" value="F:mRNA binding"/>
    <property type="evidence" value="ECO:0007669"/>
    <property type="project" value="UniProtKB-UniRule"/>
</dbReference>
<dbReference type="PANTHER" id="PTHR12375">
    <property type="entry name" value="RNA-BINDING PROTEIN LUC7-RELATED"/>
    <property type="match status" value="1"/>
</dbReference>
<reference evidence="3 4" key="1">
    <citation type="journal article" date="2009" name="Science">
        <title>Genome sequence, comparative analysis, and population genetics of the domestic horse.</title>
        <authorList>
            <consortium name="Broad Institute Genome Sequencing Platform"/>
            <consortium name="Broad Institute Whole Genome Assembly Team"/>
            <person name="Wade C.M."/>
            <person name="Giulotto E."/>
            <person name="Sigurdsson S."/>
            <person name="Zoli M."/>
            <person name="Gnerre S."/>
            <person name="Imsland F."/>
            <person name="Lear T.L."/>
            <person name="Adelson D.L."/>
            <person name="Bailey E."/>
            <person name="Bellone R.R."/>
            <person name="Bloecker H."/>
            <person name="Distl O."/>
            <person name="Edgar R.C."/>
            <person name="Garber M."/>
            <person name="Leeb T."/>
            <person name="Mauceli E."/>
            <person name="MacLeod J.N."/>
            <person name="Penedo M.C.T."/>
            <person name="Raison J.M."/>
            <person name="Sharpe T."/>
            <person name="Vogel J."/>
            <person name="Andersson L."/>
            <person name="Antczak D.F."/>
            <person name="Biagi T."/>
            <person name="Binns M.M."/>
            <person name="Chowdhary B.P."/>
            <person name="Coleman S.J."/>
            <person name="Della Valle G."/>
            <person name="Fryc S."/>
            <person name="Guerin G."/>
            <person name="Hasegawa T."/>
            <person name="Hill E.W."/>
            <person name="Jurka J."/>
            <person name="Kiialainen A."/>
            <person name="Lindgren G."/>
            <person name="Liu J."/>
            <person name="Magnani E."/>
            <person name="Mickelson J.R."/>
            <person name="Murray J."/>
            <person name="Nergadze S.G."/>
            <person name="Onofrio R."/>
            <person name="Pedroni S."/>
            <person name="Piras M.F."/>
            <person name="Raudsepp T."/>
            <person name="Rocchi M."/>
            <person name="Roeed K.H."/>
            <person name="Ryder O.A."/>
            <person name="Searle S."/>
            <person name="Skow L."/>
            <person name="Swinburne J.E."/>
            <person name="Syvaenen A.C."/>
            <person name="Tozaki T."/>
            <person name="Valberg S.J."/>
            <person name="Vaudin M."/>
            <person name="White J.R."/>
            <person name="Zody M.C."/>
            <person name="Lander E.S."/>
            <person name="Lindblad-Toh K."/>
        </authorList>
    </citation>
    <scope>NUCLEOTIDE SEQUENCE [LARGE SCALE GENOMIC DNA]</scope>
    <source>
        <strain evidence="3 4">Thoroughbred</strain>
    </source>
</reference>
<protein>
    <submittedName>
        <fullName evidence="3">LUC7 like 3 pre-mRNA splicing factor</fullName>
    </submittedName>
</protein>
<name>A0A9L0SP52_HORSE</name>
<proteinExistence type="inferred from homology"/>
<dbReference type="GO" id="GO:0006376">
    <property type="term" value="P:mRNA splice site recognition"/>
    <property type="evidence" value="ECO:0007669"/>
    <property type="project" value="InterPro"/>
</dbReference>
<keyword evidence="2" id="KW-0507">mRNA processing</keyword>
<organism evidence="3 4">
    <name type="scientific">Equus caballus</name>
    <name type="common">Horse</name>
    <dbReference type="NCBI Taxonomy" id="9796"/>
    <lineage>
        <taxon>Eukaryota</taxon>
        <taxon>Metazoa</taxon>
        <taxon>Chordata</taxon>
        <taxon>Craniata</taxon>
        <taxon>Vertebrata</taxon>
        <taxon>Euteleostomi</taxon>
        <taxon>Mammalia</taxon>
        <taxon>Eutheria</taxon>
        <taxon>Laurasiatheria</taxon>
        <taxon>Perissodactyla</taxon>
        <taxon>Equidae</taxon>
        <taxon>Equus</taxon>
    </lineage>
</organism>
<dbReference type="AlphaFoldDB" id="A0A9L0SP52"/>
<evidence type="ECO:0000313" key="4">
    <source>
        <dbReference type="Proteomes" id="UP000002281"/>
    </source>
</evidence>
<reference evidence="3" key="2">
    <citation type="submission" date="2025-08" db="UniProtKB">
        <authorList>
            <consortium name="Ensembl"/>
        </authorList>
    </citation>
    <scope>IDENTIFICATION</scope>
    <source>
        <strain evidence="3">Thoroughbred</strain>
    </source>
</reference>
<accession>A0A9L0SP52</accession>
<dbReference type="Ensembl" id="ENSECAT00000111546.1">
    <property type="protein sequence ID" value="ENSECAP00000076645.1"/>
    <property type="gene ID" value="ENSECAG00000012760.4"/>
</dbReference>
<dbReference type="Pfam" id="PF03194">
    <property type="entry name" value="LUC7"/>
    <property type="match status" value="1"/>
</dbReference>
<keyword evidence="4" id="KW-1185">Reference proteome</keyword>
<dbReference type="Proteomes" id="UP000002281">
    <property type="component" value="Chromosome 11"/>
</dbReference>
<reference evidence="3" key="3">
    <citation type="submission" date="2025-09" db="UniProtKB">
        <authorList>
            <consortium name="Ensembl"/>
        </authorList>
    </citation>
    <scope>IDENTIFICATION</scope>
    <source>
        <strain evidence="3">Thoroughbred</strain>
    </source>
</reference>
<dbReference type="InterPro" id="IPR004882">
    <property type="entry name" value="Luc7-rel"/>
</dbReference>
<evidence type="ECO:0000256" key="2">
    <source>
        <dbReference type="RuleBase" id="RU369106"/>
    </source>
</evidence>
<evidence type="ECO:0000313" key="3">
    <source>
        <dbReference type="Ensembl" id="ENSECAP00000076645.1"/>
    </source>
</evidence>